<dbReference type="InterPro" id="IPR011990">
    <property type="entry name" value="TPR-like_helical_dom_sf"/>
</dbReference>
<dbReference type="SUPFAM" id="SSF52540">
    <property type="entry name" value="P-loop containing nucleoside triphosphate hydrolases"/>
    <property type="match status" value="1"/>
</dbReference>
<feature type="repeat" description="TPR" evidence="2">
    <location>
        <begin position="142"/>
        <end position="175"/>
    </location>
</feature>
<dbReference type="GO" id="GO:0008476">
    <property type="term" value="F:protein-tyrosine sulfotransferase activity"/>
    <property type="evidence" value="ECO:0007669"/>
    <property type="project" value="InterPro"/>
</dbReference>
<dbReference type="PANTHER" id="PTHR12788">
    <property type="entry name" value="PROTEIN-TYROSINE SULFOTRANSFERASE 2"/>
    <property type="match status" value="1"/>
</dbReference>
<dbReference type="Pfam" id="PF14559">
    <property type="entry name" value="TPR_19"/>
    <property type="match status" value="1"/>
</dbReference>
<keyword evidence="1 3" id="KW-0808">Transferase</keyword>
<keyword evidence="4" id="KW-1185">Reference proteome</keyword>
<organism evidence="3 4">
    <name type="scientific">Sphingorhabdus profundilacus</name>
    <dbReference type="NCBI Taxonomy" id="2509718"/>
    <lineage>
        <taxon>Bacteria</taxon>
        <taxon>Pseudomonadati</taxon>
        <taxon>Pseudomonadota</taxon>
        <taxon>Alphaproteobacteria</taxon>
        <taxon>Sphingomonadales</taxon>
        <taxon>Sphingomonadaceae</taxon>
        <taxon>Sphingorhabdus</taxon>
    </lineage>
</organism>
<keyword evidence="2" id="KW-0802">TPR repeat</keyword>
<dbReference type="EMBL" id="SDWJ01000002">
    <property type="protein sequence ID" value="MVZ98744.1"/>
    <property type="molecule type" value="Genomic_DNA"/>
</dbReference>
<evidence type="ECO:0000313" key="4">
    <source>
        <dbReference type="Proteomes" id="UP000471147"/>
    </source>
</evidence>
<dbReference type="InterPro" id="IPR019734">
    <property type="entry name" value="TPR_rpt"/>
</dbReference>
<dbReference type="SUPFAM" id="SSF48452">
    <property type="entry name" value="TPR-like"/>
    <property type="match status" value="3"/>
</dbReference>
<dbReference type="RefSeq" id="WP_160354604.1">
    <property type="nucleotide sequence ID" value="NZ_SDWJ01000002.1"/>
</dbReference>
<evidence type="ECO:0000313" key="3">
    <source>
        <dbReference type="EMBL" id="MVZ98744.1"/>
    </source>
</evidence>
<dbReference type="Pfam" id="PF13469">
    <property type="entry name" value="Sulfotransfer_3"/>
    <property type="match status" value="1"/>
</dbReference>
<sequence>MLDPLTADILKRAMAEVQKGNFGQAKIIAQDGLLQSGDLVALNAFLGMVFAHDGDLKTASGHLQIAHQGQPGDGKIALNLVSALVELGEFRAAFDIASWDQLLADPTLRMARYRAFLAQSLELFPEAVQAYQYIVARAEDDFESWNNLGNALQPVGDYLGSVQALERAVALDPKSAPSRLNLAAAYFAADRQADAETAIRGVIADYPGTAPPFYELYLFCKRADRTDEAIYALEQAAGLDPDNADFQLKLGVEYGNALRTEEAEKAYLKAIAIHAGLAEAYLGLAIQYEHMNRESEFSPLIVRAEKNGLDVGVLAFLRALELRRTGAFLEALDAIAHVPETLEPERTAHIRATLLDRLGRSDEAFEAFETTAKLHQMDPSDPLSRARAIRDQLRSEIGLLTPELASTWTGPTASIDRPDPVFLVGFPRSGTTLLDTILMGHPHTTVLEEKPALNRVDHLIGGLLGLRSLGPDEVTKAVQHYFAEVDAVTDDPKTNLLIDKSPLFLQKVPLIQRLFPKARFILALRHPCDVLLSCFMSNFRLNSAMANFLRLEDAAEYYDLTFRHWQKSCQLFSPNVHVISYERMVEDMESEVRPLFQFLDLEWRPDVLDHQRTAKARGLITTASYSQVTEPIYRRASGRWLRYRDKIAPVLPILQPWIDEFGYESTT</sequence>
<accession>A0A6I4M338</accession>
<proteinExistence type="predicted"/>
<comment type="caution">
    <text evidence="3">The sequence shown here is derived from an EMBL/GenBank/DDBJ whole genome shotgun (WGS) entry which is preliminary data.</text>
</comment>
<dbReference type="AlphaFoldDB" id="A0A6I4M338"/>
<dbReference type="Proteomes" id="UP000471147">
    <property type="component" value="Unassembled WGS sequence"/>
</dbReference>
<dbReference type="PROSITE" id="PS50005">
    <property type="entry name" value="TPR"/>
    <property type="match status" value="1"/>
</dbReference>
<evidence type="ECO:0000256" key="2">
    <source>
        <dbReference type="PROSITE-ProRule" id="PRU00339"/>
    </source>
</evidence>
<dbReference type="Gene3D" id="1.25.40.10">
    <property type="entry name" value="Tetratricopeptide repeat domain"/>
    <property type="match status" value="1"/>
</dbReference>
<evidence type="ECO:0000256" key="1">
    <source>
        <dbReference type="ARBA" id="ARBA00022679"/>
    </source>
</evidence>
<dbReference type="InterPro" id="IPR026634">
    <property type="entry name" value="TPST-like"/>
</dbReference>
<dbReference type="SMART" id="SM00028">
    <property type="entry name" value="TPR"/>
    <property type="match status" value="5"/>
</dbReference>
<dbReference type="Gene3D" id="3.40.50.300">
    <property type="entry name" value="P-loop containing nucleotide triphosphate hydrolases"/>
    <property type="match status" value="1"/>
</dbReference>
<name>A0A6I4M338_9SPHN</name>
<reference evidence="3 4" key="1">
    <citation type="submission" date="2019-01" db="EMBL/GenBank/DDBJ databases">
        <title>Sphingorhabdus lacus sp.nov., isolated from an oligotrophic freshwater lake.</title>
        <authorList>
            <person name="Park M."/>
        </authorList>
    </citation>
    <scope>NUCLEOTIDE SEQUENCE [LARGE SCALE GENOMIC DNA]</scope>
    <source>
        <strain evidence="3 4">IMCC26285</strain>
    </source>
</reference>
<dbReference type="PANTHER" id="PTHR12788:SF10">
    <property type="entry name" value="PROTEIN-TYROSINE SULFOTRANSFERASE"/>
    <property type="match status" value="1"/>
</dbReference>
<protein>
    <submittedName>
        <fullName evidence="3">Sulfotransferase family protein</fullName>
    </submittedName>
</protein>
<dbReference type="OrthoDB" id="9800698at2"/>
<gene>
    <name evidence="3" type="ORF">EUU23_13710</name>
</gene>
<dbReference type="InterPro" id="IPR027417">
    <property type="entry name" value="P-loop_NTPase"/>
</dbReference>